<dbReference type="EMBL" id="FIGZ01000008">
    <property type="protein sequence ID" value="CYU85331.1"/>
    <property type="molecule type" value="Genomic_DNA"/>
</dbReference>
<dbReference type="AlphaFoldDB" id="A0A0Z8U2G4"/>
<reference evidence="1 2" key="1">
    <citation type="submission" date="2016-02" db="EMBL/GenBank/DDBJ databases">
        <authorList>
            <consortium name="Pathogen Informatics"/>
        </authorList>
    </citation>
    <scope>NUCLEOTIDE SEQUENCE [LARGE SCALE GENOMIC DNA]</scope>
    <source>
        <strain evidence="1 2">LSS44</strain>
    </source>
</reference>
<name>A0A0Z8U2G4_STRSU</name>
<proteinExistence type="predicted"/>
<evidence type="ECO:0000313" key="2">
    <source>
        <dbReference type="Proteomes" id="UP000072083"/>
    </source>
</evidence>
<dbReference type="Proteomes" id="UP000072083">
    <property type="component" value="Unassembled WGS sequence"/>
</dbReference>
<gene>
    <name evidence="1" type="ORF">ERS132406_00937</name>
</gene>
<sequence>MKTWKNYLLLLTYSAILLTPQLLGGGWNLIIPIINK</sequence>
<organism evidence="1 2">
    <name type="scientific">Streptococcus suis</name>
    <dbReference type="NCBI Taxonomy" id="1307"/>
    <lineage>
        <taxon>Bacteria</taxon>
        <taxon>Bacillati</taxon>
        <taxon>Bacillota</taxon>
        <taxon>Bacilli</taxon>
        <taxon>Lactobacillales</taxon>
        <taxon>Streptococcaceae</taxon>
        <taxon>Streptococcus</taxon>
    </lineage>
</organism>
<accession>A0A0Z8U2G4</accession>
<protein>
    <submittedName>
        <fullName evidence="1">Uncharacterized protein</fullName>
    </submittedName>
</protein>
<evidence type="ECO:0000313" key="1">
    <source>
        <dbReference type="EMBL" id="CYU85331.1"/>
    </source>
</evidence>